<dbReference type="GO" id="GO:0005524">
    <property type="term" value="F:ATP binding"/>
    <property type="evidence" value="ECO:0007669"/>
    <property type="project" value="UniProtKB-UniRule"/>
</dbReference>
<evidence type="ECO:0000256" key="1">
    <source>
        <dbReference type="ARBA" id="ARBA00008653"/>
    </source>
</evidence>
<proteinExistence type="inferred from homology"/>
<dbReference type="SMART" id="SM00874">
    <property type="entry name" value="B5"/>
    <property type="match status" value="1"/>
</dbReference>
<dbReference type="Pfam" id="PF03484">
    <property type="entry name" value="B5"/>
    <property type="match status" value="1"/>
</dbReference>
<evidence type="ECO:0000256" key="2">
    <source>
        <dbReference type="ARBA" id="ARBA00011209"/>
    </source>
</evidence>
<dbReference type="SUPFAM" id="SSF46955">
    <property type="entry name" value="Putative DNA-binding domain"/>
    <property type="match status" value="2"/>
</dbReference>
<evidence type="ECO:0000256" key="7">
    <source>
        <dbReference type="ARBA" id="ARBA00022840"/>
    </source>
</evidence>
<dbReference type="InterPro" id="IPR041616">
    <property type="entry name" value="PheRS_beta_core"/>
</dbReference>
<dbReference type="HAMAP" id="MF_00283">
    <property type="entry name" value="Phe_tRNA_synth_beta1"/>
    <property type="match status" value="1"/>
</dbReference>
<evidence type="ECO:0000256" key="8">
    <source>
        <dbReference type="ARBA" id="ARBA00022842"/>
    </source>
</evidence>
<dbReference type="GO" id="GO:0003723">
    <property type="term" value="F:RNA binding"/>
    <property type="evidence" value="ECO:0007669"/>
    <property type="project" value="InterPro"/>
</dbReference>
<keyword evidence="10 12" id="KW-0030">Aminoacyl-tRNA synthetase</keyword>
<evidence type="ECO:0000256" key="11">
    <source>
        <dbReference type="ARBA" id="ARBA00049255"/>
    </source>
</evidence>
<dbReference type="InterPro" id="IPR020825">
    <property type="entry name" value="Phe-tRNA_synthase-like_B3/B4"/>
</dbReference>
<dbReference type="GO" id="GO:0009328">
    <property type="term" value="C:phenylalanine-tRNA ligase complex"/>
    <property type="evidence" value="ECO:0007669"/>
    <property type="project" value="TreeGrafter"/>
</dbReference>
<keyword evidence="4 12" id="KW-0436">Ligase</keyword>
<dbReference type="SUPFAM" id="SSF55681">
    <property type="entry name" value="Class II aaRS and biotin synthetases"/>
    <property type="match status" value="1"/>
</dbReference>
<comment type="subcellular location">
    <subcellularLocation>
        <location evidence="12">Cytoplasm</location>
    </subcellularLocation>
</comment>
<dbReference type="EC" id="6.1.1.20" evidence="12"/>
<feature type="binding site" evidence="12">
    <location>
        <position position="344"/>
    </location>
    <ligand>
        <name>Mg(2+)</name>
        <dbReference type="ChEBI" id="CHEBI:18420"/>
        <note>shared with alpha subunit</note>
    </ligand>
</feature>
<dbReference type="GO" id="GO:0000287">
    <property type="term" value="F:magnesium ion binding"/>
    <property type="evidence" value="ECO:0007669"/>
    <property type="project" value="UniProtKB-UniRule"/>
</dbReference>
<dbReference type="InterPro" id="IPR009061">
    <property type="entry name" value="DNA-bd_dom_put_sf"/>
</dbReference>
<gene>
    <name evidence="12" type="primary">pheT</name>
    <name evidence="15" type="ORF">A3A33_01980</name>
</gene>
<organism evidence="15 16">
    <name type="scientific">Candidatus Yanofskybacteria bacterium RIFCSPLOWO2_01_FULL_49_25</name>
    <dbReference type="NCBI Taxonomy" id="1802701"/>
    <lineage>
        <taxon>Bacteria</taxon>
        <taxon>Candidatus Yanofskyibacteriota</taxon>
    </lineage>
</organism>
<dbReference type="Proteomes" id="UP000179047">
    <property type="component" value="Unassembled WGS sequence"/>
</dbReference>
<comment type="similarity">
    <text evidence="1 12">Belongs to the phenylalanyl-tRNA synthetase beta subunit family. Type 1 subfamily.</text>
</comment>
<comment type="subunit">
    <text evidence="2 12">Tetramer of two alpha and two beta subunits.</text>
</comment>
<evidence type="ECO:0000256" key="5">
    <source>
        <dbReference type="ARBA" id="ARBA00022723"/>
    </source>
</evidence>
<dbReference type="FunFam" id="3.50.40.10:FF:000001">
    <property type="entry name" value="Phenylalanine--tRNA ligase beta subunit"/>
    <property type="match status" value="1"/>
</dbReference>
<comment type="catalytic activity">
    <reaction evidence="11 12">
        <text>tRNA(Phe) + L-phenylalanine + ATP = L-phenylalanyl-tRNA(Phe) + AMP + diphosphate + H(+)</text>
        <dbReference type="Rhea" id="RHEA:19413"/>
        <dbReference type="Rhea" id="RHEA-COMP:9668"/>
        <dbReference type="Rhea" id="RHEA-COMP:9699"/>
        <dbReference type="ChEBI" id="CHEBI:15378"/>
        <dbReference type="ChEBI" id="CHEBI:30616"/>
        <dbReference type="ChEBI" id="CHEBI:33019"/>
        <dbReference type="ChEBI" id="CHEBI:58095"/>
        <dbReference type="ChEBI" id="CHEBI:78442"/>
        <dbReference type="ChEBI" id="CHEBI:78531"/>
        <dbReference type="ChEBI" id="CHEBI:456215"/>
        <dbReference type="EC" id="6.1.1.20"/>
    </reaction>
</comment>
<evidence type="ECO:0000259" key="14">
    <source>
        <dbReference type="PROSITE" id="PS51483"/>
    </source>
</evidence>
<dbReference type="InterPro" id="IPR045060">
    <property type="entry name" value="Phe-tRNA-ligase_IIc_bsu"/>
</dbReference>
<evidence type="ECO:0000313" key="15">
    <source>
        <dbReference type="EMBL" id="OGN28695.1"/>
    </source>
</evidence>
<evidence type="ECO:0000256" key="6">
    <source>
        <dbReference type="ARBA" id="ARBA00022741"/>
    </source>
</evidence>
<evidence type="ECO:0000256" key="4">
    <source>
        <dbReference type="ARBA" id="ARBA00022598"/>
    </source>
</evidence>
<name>A0A1F8GTE3_9BACT</name>
<feature type="domain" description="FDX-ACB" evidence="13">
    <location>
        <begin position="592"/>
        <end position="684"/>
    </location>
</feature>
<dbReference type="InterPro" id="IPR005146">
    <property type="entry name" value="B3/B4_tRNA-bd"/>
</dbReference>
<dbReference type="Gene3D" id="3.30.930.10">
    <property type="entry name" value="Bira Bifunctional Protein, Domain 2"/>
    <property type="match status" value="1"/>
</dbReference>
<dbReference type="Pfam" id="PF03483">
    <property type="entry name" value="B3_4"/>
    <property type="match status" value="1"/>
</dbReference>
<dbReference type="InterPro" id="IPR005121">
    <property type="entry name" value="Fdx_antiC-bd"/>
</dbReference>
<dbReference type="GO" id="GO:0004826">
    <property type="term" value="F:phenylalanine-tRNA ligase activity"/>
    <property type="evidence" value="ECO:0007669"/>
    <property type="project" value="UniProtKB-UniRule"/>
</dbReference>
<dbReference type="SMART" id="SM00896">
    <property type="entry name" value="FDX-ACB"/>
    <property type="match status" value="1"/>
</dbReference>
<dbReference type="InterPro" id="IPR005147">
    <property type="entry name" value="tRNA_synthase_B5-dom"/>
</dbReference>
<dbReference type="CDD" id="cd00769">
    <property type="entry name" value="PheRS_beta_core"/>
    <property type="match status" value="1"/>
</dbReference>
<keyword evidence="3 12" id="KW-0963">Cytoplasm</keyword>
<dbReference type="NCBIfam" id="TIGR00472">
    <property type="entry name" value="pheT_bact"/>
    <property type="match status" value="1"/>
</dbReference>
<dbReference type="SMART" id="SM00873">
    <property type="entry name" value="B3_4"/>
    <property type="match status" value="1"/>
</dbReference>
<evidence type="ECO:0000256" key="9">
    <source>
        <dbReference type="ARBA" id="ARBA00022917"/>
    </source>
</evidence>
<dbReference type="PROSITE" id="PS51483">
    <property type="entry name" value="B5"/>
    <property type="match status" value="1"/>
</dbReference>
<protein>
    <recommendedName>
        <fullName evidence="12">Phenylalanine--tRNA ligase beta subunit</fullName>
        <ecNumber evidence="12">6.1.1.20</ecNumber>
    </recommendedName>
    <alternativeName>
        <fullName evidence="12">Phenylalanyl-tRNA synthetase beta subunit</fullName>
        <shortName evidence="12">PheRS</shortName>
    </alternativeName>
</protein>
<accession>A0A1F8GTE3</accession>
<dbReference type="STRING" id="1802701.A3A33_01980"/>
<keyword evidence="5 12" id="KW-0479">Metal-binding</keyword>
<evidence type="ECO:0000256" key="3">
    <source>
        <dbReference type="ARBA" id="ARBA00022490"/>
    </source>
</evidence>
<keyword evidence="8 12" id="KW-0460">Magnesium</keyword>
<dbReference type="Gene3D" id="3.30.56.10">
    <property type="match status" value="2"/>
</dbReference>
<dbReference type="InterPro" id="IPR036690">
    <property type="entry name" value="Fdx_antiC-bd_sf"/>
</dbReference>
<keyword evidence="7 12" id="KW-0067">ATP-binding</keyword>
<evidence type="ECO:0000256" key="12">
    <source>
        <dbReference type="HAMAP-Rule" id="MF_00283"/>
    </source>
</evidence>
<dbReference type="Gene3D" id="3.30.70.380">
    <property type="entry name" value="Ferrodoxin-fold anticodon-binding domain"/>
    <property type="match status" value="1"/>
</dbReference>
<feature type="binding site" evidence="12">
    <location>
        <position position="353"/>
    </location>
    <ligand>
        <name>Mg(2+)</name>
        <dbReference type="ChEBI" id="CHEBI:18420"/>
        <note>shared with alpha subunit</note>
    </ligand>
</feature>
<feature type="domain" description="B5" evidence="14">
    <location>
        <begin position="291"/>
        <end position="366"/>
    </location>
</feature>
<keyword evidence="9 12" id="KW-0648">Protein biosynthesis</keyword>
<comment type="caution">
    <text evidence="15">The sequence shown here is derived from an EMBL/GenBank/DDBJ whole genome shotgun (WGS) entry which is preliminary data.</text>
</comment>
<dbReference type="SUPFAM" id="SSF54991">
    <property type="entry name" value="Anticodon-binding domain of PheRS"/>
    <property type="match status" value="1"/>
</dbReference>
<feature type="binding site" evidence="12">
    <location>
        <position position="354"/>
    </location>
    <ligand>
        <name>Mg(2+)</name>
        <dbReference type="ChEBI" id="CHEBI:18420"/>
        <note>shared with alpha subunit</note>
    </ligand>
</feature>
<dbReference type="SUPFAM" id="SSF56037">
    <property type="entry name" value="PheT/TilS domain"/>
    <property type="match status" value="1"/>
</dbReference>
<dbReference type="Pfam" id="PF17759">
    <property type="entry name" value="tRNA_synthFbeta"/>
    <property type="match status" value="1"/>
</dbReference>
<keyword evidence="6 12" id="KW-0547">Nucleotide-binding</keyword>
<dbReference type="AlphaFoldDB" id="A0A1F8GTE3"/>
<evidence type="ECO:0000256" key="10">
    <source>
        <dbReference type="ARBA" id="ARBA00023146"/>
    </source>
</evidence>
<dbReference type="PANTHER" id="PTHR10947">
    <property type="entry name" value="PHENYLALANYL-TRNA SYNTHETASE BETA CHAIN AND LEUCINE-RICH REPEAT-CONTAINING PROTEIN 47"/>
    <property type="match status" value="1"/>
</dbReference>
<dbReference type="Pfam" id="PF03147">
    <property type="entry name" value="FDX-ACB"/>
    <property type="match status" value="1"/>
</dbReference>
<reference evidence="15 16" key="1">
    <citation type="journal article" date="2016" name="Nat. Commun.">
        <title>Thousands of microbial genomes shed light on interconnected biogeochemical processes in an aquifer system.</title>
        <authorList>
            <person name="Anantharaman K."/>
            <person name="Brown C.T."/>
            <person name="Hug L.A."/>
            <person name="Sharon I."/>
            <person name="Castelle C.J."/>
            <person name="Probst A.J."/>
            <person name="Thomas B.C."/>
            <person name="Singh A."/>
            <person name="Wilkins M.J."/>
            <person name="Karaoz U."/>
            <person name="Brodie E.L."/>
            <person name="Williams K.H."/>
            <person name="Hubbard S.S."/>
            <person name="Banfield J.F."/>
        </authorList>
    </citation>
    <scope>NUCLEOTIDE SEQUENCE [LARGE SCALE GENOMIC DNA]</scope>
</reference>
<evidence type="ECO:0000313" key="16">
    <source>
        <dbReference type="Proteomes" id="UP000179047"/>
    </source>
</evidence>
<dbReference type="PROSITE" id="PS51447">
    <property type="entry name" value="FDX_ACB"/>
    <property type="match status" value="1"/>
</dbReference>
<evidence type="ECO:0000259" key="13">
    <source>
        <dbReference type="PROSITE" id="PS51447"/>
    </source>
</evidence>
<dbReference type="Gene3D" id="3.50.40.10">
    <property type="entry name" value="Phenylalanyl-trna Synthetase, Chain B, domain 3"/>
    <property type="match status" value="1"/>
</dbReference>
<dbReference type="InterPro" id="IPR045864">
    <property type="entry name" value="aa-tRNA-synth_II/BPL/LPL"/>
</dbReference>
<comment type="cofactor">
    <cofactor evidence="12">
        <name>Mg(2+)</name>
        <dbReference type="ChEBI" id="CHEBI:18420"/>
    </cofactor>
    <text evidence="12">Binds 2 magnesium ions per tetramer.</text>
</comment>
<dbReference type="EMBL" id="MGKP01000013">
    <property type="protein sequence ID" value="OGN28695.1"/>
    <property type="molecule type" value="Genomic_DNA"/>
</dbReference>
<dbReference type="GO" id="GO:0006432">
    <property type="term" value="P:phenylalanyl-tRNA aminoacylation"/>
    <property type="evidence" value="ECO:0007669"/>
    <property type="project" value="UniProtKB-UniRule"/>
</dbReference>
<sequence>MKFSINLIKKFVPITMSSEMLAELLTLRSVEVESIENVDDDRILDIKVLYNRGDLLSHIGMAREIGALTGAKIKNQISKIKENEKTKATDFIKVEIQNTDVCPRYSARVIQNIGVAPSPEWLKKFLESVGLRSINNIVDATNYVMLEMGQPLHAFDHERIAGRTIVVRNAHTEEMIDLLDESRAVQKLDPSMLVIADAKHPLAIAGVKGGKDSGITEQTETIVLESANFNGSAIRRTATALGLRTDASSRFQYGLDPNLTKVALNRAAELICQLAGGEVATGIVDAYPNKREPWQVTLKKPYLASLLGITIPDATVKKILKGFDIAVSSSKDQYVTTVPTYRRDITTPEDLIEEIGRAYGYEHVPATAPTVSAFPEAVHPGSDIWQMGEYFKARRLMKQILQGLTFVETYNYTFISEKTKGAFAINDAPELLNPVSREYRFLRPSLIPNLVVAAQNNLRFTNTPRLFEIGNAFGTTVDGINEREQIAGVIVGKNAFAEIKGAVESFLQQLGIDDAEFIDGIDGGYAGKNWYHPGKAATIMIGRLVAGVVGELHPTIIQSLDLDSHGAVSAFSLNAAKVFTAMQGELEFEPIPKYPSVIRDVSILIRKDATISQILDCIENAPDTDIVKDIDVFDIYEDAENPKKSVAFHIVYRADDHTLTTAEVNAAEEKITKLLKETLQAEIR</sequence>
<dbReference type="InterPro" id="IPR004532">
    <property type="entry name" value="Phe-tRNA-ligase_IIc_bsu_bact"/>
</dbReference>
<feature type="binding site" evidence="12">
    <location>
        <position position="350"/>
    </location>
    <ligand>
        <name>Mg(2+)</name>
        <dbReference type="ChEBI" id="CHEBI:18420"/>
        <note>shared with alpha subunit</note>
    </ligand>
</feature>
<dbReference type="PANTHER" id="PTHR10947:SF0">
    <property type="entry name" value="PHENYLALANINE--TRNA LIGASE BETA SUBUNIT"/>
    <property type="match status" value="1"/>
</dbReference>